<feature type="domain" description="FAD-binding PCMH-type" evidence="6">
    <location>
        <begin position="39"/>
        <end position="207"/>
    </location>
</feature>
<dbReference type="InterPro" id="IPR050416">
    <property type="entry name" value="FAD-linked_Oxidoreductase"/>
</dbReference>
<evidence type="ECO:0000256" key="5">
    <source>
        <dbReference type="ARBA" id="ARBA00023002"/>
    </source>
</evidence>
<dbReference type="PROSITE" id="PS51387">
    <property type="entry name" value="FAD_PCMH"/>
    <property type="match status" value="1"/>
</dbReference>
<protein>
    <submittedName>
        <fullName evidence="7">FAD/FMN-containing dehydrogenase</fullName>
    </submittedName>
</protein>
<evidence type="ECO:0000256" key="4">
    <source>
        <dbReference type="ARBA" id="ARBA00022827"/>
    </source>
</evidence>
<dbReference type="RefSeq" id="WP_239139707.1">
    <property type="nucleotide sequence ID" value="NZ_BOOS01000066.1"/>
</dbReference>
<keyword evidence="5" id="KW-0560">Oxidoreductase</keyword>
<dbReference type="InterPro" id="IPR006093">
    <property type="entry name" value="Oxy_OxRdtase_FAD_BS"/>
</dbReference>
<keyword evidence="8" id="KW-1185">Reference proteome</keyword>
<dbReference type="Gene3D" id="3.30.465.10">
    <property type="match status" value="1"/>
</dbReference>
<evidence type="ECO:0000256" key="2">
    <source>
        <dbReference type="ARBA" id="ARBA00005466"/>
    </source>
</evidence>
<name>A0A7W8YZW4_9ACTN</name>
<dbReference type="GO" id="GO:0016491">
    <property type="term" value="F:oxidoreductase activity"/>
    <property type="evidence" value="ECO:0007669"/>
    <property type="project" value="UniProtKB-KW"/>
</dbReference>
<comment type="caution">
    <text evidence="7">The sequence shown here is derived from an EMBL/GenBank/DDBJ whole genome shotgun (WGS) entry which is preliminary data.</text>
</comment>
<sequence>MASARSLDPASLAAEVRGPVFLPGRDGYDVERQGFNTLLDHRPRLIVGVTGTRDVVAAVRFATAHGLPVAVQATGHGAAAPLDDAVLVSTRRMTGLRVDPHRRTARIEAGVRWEKVIHEAAAFGLAPLNGSSPLVGAVSYTLGGGLGVLARTFGYAADHVRAVDIVTADGVPRQVDAEREPDLFWGLRGGKGNFGVVTSIEVGLVPVSRLYGGTLTFAGASAPEVLGRWLEWTAGVPEEMNSSIALVRLPDDPGIRTELRGRFLTQVRIAFAGPADLGAALVAPLRGIAPRVLDTVAEMPYTDVASIHADPVRPYSYHERTMMTRDLDQDAAGVLLGVAGPGADRSLGLVELRHLGGALGRAPAGGNAVGNREARYCLFTVAPGGPRDGRGHADDLLLKRMRRWSTGGRYLNFLDASATPDDVRAAYAPGTYERLAGLKAAYDPDNVFRLNHNIPPAVRCAVAR</sequence>
<dbReference type="EMBL" id="JACHBR010000001">
    <property type="protein sequence ID" value="MBB5624782.1"/>
    <property type="molecule type" value="Genomic_DNA"/>
</dbReference>
<dbReference type="Gene3D" id="3.40.462.20">
    <property type="match status" value="1"/>
</dbReference>
<dbReference type="SUPFAM" id="SSF56176">
    <property type="entry name" value="FAD-binding/transporter-associated domain-like"/>
    <property type="match status" value="1"/>
</dbReference>
<dbReference type="Pfam" id="PF01565">
    <property type="entry name" value="FAD_binding_4"/>
    <property type="match status" value="1"/>
</dbReference>
<comment type="similarity">
    <text evidence="2">Belongs to the oxygen-dependent FAD-linked oxidoreductase family.</text>
</comment>
<dbReference type="Proteomes" id="UP000588112">
    <property type="component" value="Unassembled WGS sequence"/>
</dbReference>
<organism evidence="7 8">
    <name type="scientific">Sphaerisporangium krabiense</name>
    <dbReference type="NCBI Taxonomy" id="763782"/>
    <lineage>
        <taxon>Bacteria</taxon>
        <taxon>Bacillati</taxon>
        <taxon>Actinomycetota</taxon>
        <taxon>Actinomycetes</taxon>
        <taxon>Streptosporangiales</taxon>
        <taxon>Streptosporangiaceae</taxon>
        <taxon>Sphaerisporangium</taxon>
    </lineage>
</organism>
<gene>
    <name evidence="7" type="ORF">BJ981_000481</name>
</gene>
<dbReference type="InterPro" id="IPR016167">
    <property type="entry name" value="FAD-bd_PCMH_sub1"/>
</dbReference>
<dbReference type="InterPro" id="IPR016166">
    <property type="entry name" value="FAD-bd_PCMH"/>
</dbReference>
<reference evidence="7 8" key="1">
    <citation type="submission" date="2020-08" db="EMBL/GenBank/DDBJ databases">
        <title>Sequencing the genomes of 1000 actinobacteria strains.</title>
        <authorList>
            <person name="Klenk H.-P."/>
        </authorList>
    </citation>
    <scope>NUCLEOTIDE SEQUENCE [LARGE SCALE GENOMIC DNA]</scope>
    <source>
        <strain evidence="7 8">DSM 45790</strain>
    </source>
</reference>
<dbReference type="InterPro" id="IPR006094">
    <property type="entry name" value="Oxid_FAD_bind_N"/>
</dbReference>
<evidence type="ECO:0000256" key="1">
    <source>
        <dbReference type="ARBA" id="ARBA00001974"/>
    </source>
</evidence>
<dbReference type="Gene3D" id="3.30.43.10">
    <property type="entry name" value="Uridine Diphospho-n-acetylenolpyruvylglucosamine Reductase, domain 2"/>
    <property type="match status" value="1"/>
</dbReference>
<dbReference type="InterPro" id="IPR016169">
    <property type="entry name" value="FAD-bd_PCMH_sub2"/>
</dbReference>
<evidence type="ECO:0000313" key="7">
    <source>
        <dbReference type="EMBL" id="MBB5624782.1"/>
    </source>
</evidence>
<evidence type="ECO:0000259" key="6">
    <source>
        <dbReference type="PROSITE" id="PS51387"/>
    </source>
</evidence>
<keyword evidence="4" id="KW-0274">FAD</keyword>
<dbReference type="AlphaFoldDB" id="A0A7W8YZW4"/>
<dbReference type="PANTHER" id="PTHR42973">
    <property type="entry name" value="BINDING OXIDOREDUCTASE, PUTATIVE (AFU_ORTHOLOGUE AFUA_1G17690)-RELATED"/>
    <property type="match status" value="1"/>
</dbReference>
<comment type="cofactor">
    <cofactor evidence="1">
        <name>FAD</name>
        <dbReference type="ChEBI" id="CHEBI:57692"/>
    </cofactor>
</comment>
<dbReference type="InterPro" id="IPR036318">
    <property type="entry name" value="FAD-bd_PCMH-like_sf"/>
</dbReference>
<dbReference type="GO" id="GO:0071949">
    <property type="term" value="F:FAD binding"/>
    <property type="evidence" value="ECO:0007669"/>
    <property type="project" value="InterPro"/>
</dbReference>
<dbReference type="PROSITE" id="PS00862">
    <property type="entry name" value="OX2_COVAL_FAD"/>
    <property type="match status" value="1"/>
</dbReference>
<dbReference type="PANTHER" id="PTHR42973:SF39">
    <property type="entry name" value="FAD-BINDING PCMH-TYPE DOMAIN-CONTAINING PROTEIN"/>
    <property type="match status" value="1"/>
</dbReference>
<dbReference type="Pfam" id="PF08031">
    <property type="entry name" value="BBE"/>
    <property type="match status" value="1"/>
</dbReference>
<proteinExistence type="inferred from homology"/>
<keyword evidence="3" id="KW-0285">Flavoprotein</keyword>
<dbReference type="InterPro" id="IPR012951">
    <property type="entry name" value="BBE"/>
</dbReference>
<evidence type="ECO:0000256" key="3">
    <source>
        <dbReference type="ARBA" id="ARBA00022630"/>
    </source>
</evidence>
<accession>A0A7W8YZW4</accession>
<evidence type="ECO:0000313" key="8">
    <source>
        <dbReference type="Proteomes" id="UP000588112"/>
    </source>
</evidence>